<dbReference type="EMBL" id="JTDY01001039">
    <property type="protein sequence ID" value="KOB75056.1"/>
    <property type="molecule type" value="Genomic_DNA"/>
</dbReference>
<evidence type="ECO:0000313" key="1">
    <source>
        <dbReference type="EMBL" id="KOB75056.1"/>
    </source>
</evidence>
<keyword evidence="1" id="KW-0808">Transferase</keyword>
<dbReference type="AlphaFoldDB" id="A0A0L7LIJ8"/>
<organism evidence="1 2">
    <name type="scientific">Operophtera brumata</name>
    <name type="common">Winter moth</name>
    <name type="synonym">Phalaena brumata</name>
    <dbReference type="NCBI Taxonomy" id="104452"/>
    <lineage>
        <taxon>Eukaryota</taxon>
        <taxon>Metazoa</taxon>
        <taxon>Ecdysozoa</taxon>
        <taxon>Arthropoda</taxon>
        <taxon>Hexapoda</taxon>
        <taxon>Insecta</taxon>
        <taxon>Pterygota</taxon>
        <taxon>Neoptera</taxon>
        <taxon>Endopterygota</taxon>
        <taxon>Lepidoptera</taxon>
        <taxon>Glossata</taxon>
        <taxon>Ditrysia</taxon>
        <taxon>Geometroidea</taxon>
        <taxon>Geometridae</taxon>
        <taxon>Larentiinae</taxon>
        <taxon>Operophtera</taxon>
    </lineage>
</organism>
<name>A0A0L7LIJ8_OPEBR</name>
<dbReference type="GO" id="GO:0003964">
    <property type="term" value="F:RNA-directed DNA polymerase activity"/>
    <property type="evidence" value="ECO:0007669"/>
    <property type="project" value="UniProtKB-KW"/>
</dbReference>
<gene>
    <name evidence="1" type="ORF">OBRU01_08059</name>
</gene>
<feature type="non-terminal residue" evidence="1">
    <location>
        <position position="157"/>
    </location>
</feature>
<evidence type="ECO:0000313" key="2">
    <source>
        <dbReference type="Proteomes" id="UP000037510"/>
    </source>
</evidence>
<keyword evidence="1" id="KW-0695">RNA-directed DNA polymerase</keyword>
<comment type="caution">
    <text evidence="1">The sequence shown here is derived from an EMBL/GenBank/DDBJ whole genome shotgun (WGS) entry which is preliminary data.</text>
</comment>
<dbReference type="Proteomes" id="UP000037510">
    <property type="component" value="Unassembled WGS sequence"/>
</dbReference>
<accession>A0A0L7LIJ8</accession>
<keyword evidence="2" id="KW-1185">Reference proteome</keyword>
<reference evidence="1 2" key="1">
    <citation type="journal article" date="2015" name="Genome Biol. Evol.">
        <title>The genome of winter moth (Operophtera brumata) provides a genomic perspective on sexual dimorphism and phenology.</title>
        <authorList>
            <person name="Derks M.F."/>
            <person name="Smit S."/>
            <person name="Salis L."/>
            <person name="Schijlen E."/>
            <person name="Bossers A."/>
            <person name="Mateman C."/>
            <person name="Pijl A.S."/>
            <person name="de Ridder D."/>
            <person name="Groenen M.A."/>
            <person name="Visser M.E."/>
            <person name="Megens H.J."/>
        </authorList>
    </citation>
    <scope>NUCLEOTIDE SEQUENCE [LARGE SCALE GENOMIC DNA]</scope>
    <source>
        <strain evidence="1">WM2013NL</strain>
        <tissue evidence="1">Head and thorax</tissue>
    </source>
</reference>
<keyword evidence="1" id="KW-0548">Nucleotidyltransferase</keyword>
<sequence>MKTEKSHSKKLVDLISEDGSNHQYPQYQKNNIKVHAHLNQNTVINLSSTYVLSGDAEKVLARGLNFAPTPRRMPVEDIVANIEDAVMRNRIPSRDAECLIQDVSTLIREISALRELRNNVDILVLPADKGNATVVVDTEAYVSKLTEMVSDTATYKK</sequence>
<proteinExistence type="predicted"/>
<protein>
    <submittedName>
        <fullName evidence="1">Putative reverse transcriptase</fullName>
    </submittedName>
</protein>
<dbReference type="STRING" id="104452.A0A0L7LIJ8"/>